<organism evidence="1">
    <name type="scientific">freshwater metagenome</name>
    <dbReference type="NCBI Taxonomy" id="449393"/>
    <lineage>
        <taxon>unclassified sequences</taxon>
        <taxon>metagenomes</taxon>
        <taxon>ecological metagenomes</taxon>
    </lineage>
</organism>
<proteinExistence type="predicted"/>
<dbReference type="EMBL" id="CAEZWB010000025">
    <property type="protein sequence ID" value="CAB4642614.1"/>
    <property type="molecule type" value="Genomic_DNA"/>
</dbReference>
<sequence length="147" mass="15948">MNPDDKAKEVLRNVIGASITAAQSATQAAQDFVADKSPQIRQQSRNAKMIGQMVVRMGASKAEEIVGRTRRRIETAAPSVESPIKPQTTESIPVAEPISNYSVLSAPQVIALLPTLSRDEIASIQTYEKINRNRRTVLAAITAHLEG</sequence>
<protein>
    <submittedName>
        <fullName evidence="1">Unannotated protein</fullName>
    </submittedName>
</protein>
<name>A0A6J6K2F0_9ZZZZ</name>
<accession>A0A6J6K2F0</accession>
<reference evidence="1" key="1">
    <citation type="submission" date="2020-05" db="EMBL/GenBank/DDBJ databases">
        <authorList>
            <person name="Chiriac C."/>
            <person name="Salcher M."/>
            <person name="Ghai R."/>
            <person name="Kavagutti S V."/>
        </authorList>
    </citation>
    <scope>NUCLEOTIDE SEQUENCE</scope>
</reference>
<dbReference type="AlphaFoldDB" id="A0A6J6K2F0"/>
<gene>
    <name evidence="1" type="ORF">UFOPK2166_00334</name>
</gene>
<evidence type="ECO:0000313" key="1">
    <source>
        <dbReference type="EMBL" id="CAB4642614.1"/>
    </source>
</evidence>